<dbReference type="PANTHER" id="PTHR30026:SF21">
    <property type="entry name" value="SLR1270 PROTEIN"/>
    <property type="match status" value="1"/>
</dbReference>
<dbReference type="GO" id="GO:0015562">
    <property type="term" value="F:efflux transmembrane transporter activity"/>
    <property type="evidence" value="ECO:0007669"/>
    <property type="project" value="InterPro"/>
</dbReference>
<dbReference type="OrthoDB" id="9811587at2"/>
<dbReference type="EMBL" id="AP012342">
    <property type="protein sequence ID" value="BAM06636.1"/>
    <property type="molecule type" value="Genomic_DNA"/>
</dbReference>
<dbReference type="Pfam" id="PF02321">
    <property type="entry name" value="OEP"/>
    <property type="match status" value="2"/>
</dbReference>
<dbReference type="PIRSF" id="PIRSF001892">
    <property type="entry name" value="CyaE"/>
    <property type="match status" value="1"/>
</dbReference>
<organism evidence="8 9">
    <name type="scientific">Leptospirillum ferrooxidans (strain C2-3)</name>
    <dbReference type="NCBI Taxonomy" id="1162668"/>
    <lineage>
        <taxon>Bacteria</taxon>
        <taxon>Pseudomonadati</taxon>
        <taxon>Nitrospirota</taxon>
        <taxon>Nitrospiria</taxon>
        <taxon>Nitrospirales</taxon>
        <taxon>Nitrospiraceae</taxon>
        <taxon>Leptospirillum</taxon>
    </lineage>
</organism>
<gene>
    <name evidence="8" type="ordered locus">LFE_0932</name>
</gene>
<evidence type="ECO:0000313" key="9">
    <source>
        <dbReference type="Proteomes" id="UP000007382"/>
    </source>
</evidence>
<reference evidence="9" key="2">
    <citation type="submission" date="2012-03" db="EMBL/GenBank/DDBJ databases">
        <title>The complete genome sequence of the pioneer microbe on fresh volcanic deposit, Leptospirillum ferrooxidans strain C2-3.</title>
        <authorList>
            <person name="Fujimura R."/>
            <person name="Sato Y."/>
            <person name="Nishizawa T."/>
            <person name="Nanba K."/>
            <person name="Oshima K."/>
            <person name="Hattori M."/>
            <person name="Kamijo T."/>
            <person name="Ohta H."/>
        </authorList>
    </citation>
    <scope>NUCLEOTIDE SEQUENCE [LARGE SCALE GENOMIC DNA]</scope>
    <source>
        <strain evidence="9">C2-3</strain>
    </source>
</reference>
<protein>
    <submittedName>
        <fullName evidence="8">Putative outer membrane efflux protein</fullName>
    </submittedName>
</protein>
<proteinExistence type="inferred from homology"/>
<evidence type="ECO:0000256" key="2">
    <source>
        <dbReference type="ARBA" id="ARBA00007613"/>
    </source>
</evidence>
<dbReference type="GO" id="GO:0009279">
    <property type="term" value="C:cell outer membrane"/>
    <property type="evidence" value="ECO:0007669"/>
    <property type="project" value="UniProtKB-SubCell"/>
</dbReference>
<dbReference type="KEGG" id="lfc:LFE_0932"/>
<dbReference type="InterPro" id="IPR003423">
    <property type="entry name" value="OMP_efflux"/>
</dbReference>
<dbReference type="STRING" id="1162668.LFE_0932"/>
<dbReference type="GO" id="GO:0015288">
    <property type="term" value="F:porin activity"/>
    <property type="evidence" value="ECO:0007669"/>
    <property type="project" value="TreeGrafter"/>
</dbReference>
<dbReference type="HOGENOM" id="CLU_012817_10_6_0"/>
<keyword evidence="3" id="KW-0813">Transport</keyword>
<keyword evidence="6" id="KW-0472">Membrane</keyword>
<evidence type="ECO:0000256" key="7">
    <source>
        <dbReference type="ARBA" id="ARBA00023237"/>
    </source>
</evidence>
<sequence length="465" mass="51786">MNMLGRKNYFLSLLLSLMVFFPYQSISFASSPVPESSSNDSDPSRYYLLTLRNALGMAVRDQPLIKAAEEGENISIAGVGIAKSQYYPTLNGSTTYTRETGNFGPQPGFPFTIPESPVSYDFYQAQLSLSETLFAFGRRRAQVAQNKELASASRRQIEETLSETILNVEKAYFSVLRDQNLVQVDRLTIKDMELQLAVAKARFSDGVANGYDVLNARVNLSNFHLTEVQDENHLRVDELALNHAMGVIGRSPYRVAPVNDASVVIPDESSAISQALSRRPDLRVLNSQLRAQEQAIRFNQAQFLPTVTLLGNYSFDSEFFPLVYNWSAAATVNVPIFNGFLNVEQVRQSRAQKRQQIDQREALRQTIVQAVDSDLLNLRTDAAKIRDSSVLTDQAVKNLALAEEEFRVGTGTTVAVSQAERDLARARAGLVRDRSQQSIDMAQLKKDMGTNFDFGNHRIPSGPLP</sequence>
<dbReference type="AlphaFoldDB" id="I0IMY7"/>
<evidence type="ECO:0000313" key="8">
    <source>
        <dbReference type="EMBL" id="BAM06636.1"/>
    </source>
</evidence>
<evidence type="ECO:0000256" key="6">
    <source>
        <dbReference type="ARBA" id="ARBA00023136"/>
    </source>
</evidence>
<name>I0IMY7_LEPFC</name>
<dbReference type="RefSeq" id="WP_014449127.1">
    <property type="nucleotide sequence ID" value="NC_017094.1"/>
</dbReference>
<keyword evidence="9" id="KW-1185">Reference proteome</keyword>
<keyword evidence="7" id="KW-0998">Cell outer membrane</keyword>
<evidence type="ECO:0000256" key="1">
    <source>
        <dbReference type="ARBA" id="ARBA00004442"/>
    </source>
</evidence>
<comment type="similarity">
    <text evidence="2">Belongs to the outer membrane factor (OMF) (TC 1.B.17) family.</text>
</comment>
<keyword evidence="4" id="KW-1134">Transmembrane beta strand</keyword>
<evidence type="ECO:0000256" key="5">
    <source>
        <dbReference type="ARBA" id="ARBA00022692"/>
    </source>
</evidence>
<dbReference type="PATRIC" id="fig|1162668.3.peg.1063"/>
<evidence type="ECO:0000256" key="4">
    <source>
        <dbReference type="ARBA" id="ARBA00022452"/>
    </source>
</evidence>
<dbReference type="PANTHER" id="PTHR30026">
    <property type="entry name" value="OUTER MEMBRANE PROTEIN TOLC"/>
    <property type="match status" value="1"/>
</dbReference>
<dbReference type="InterPro" id="IPR051906">
    <property type="entry name" value="TolC-like"/>
</dbReference>
<comment type="subcellular location">
    <subcellularLocation>
        <location evidence="1">Cell outer membrane</location>
    </subcellularLocation>
</comment>
<dbReference type="Proteomes" id="UP000007382">
    <property type="component" value="Chromosome"/>
</dbReference>
<reference evidence="8 9" key="1">
    <citation type="journal article" date="2012" name="J. Bacteriol.">
        <title>Complete Genome Sequence of Leptospirillum ferrooxidans Strain C2-3, Isolated from a Fresh Volcanic Ash Deposit on the Island of Miyake, Japan.</title>
        <authorList>
            <person name="Fujimura R."/>
            <person name="Sato Y."/>
            <person name="Nishizawa T."/>
            <person name="Oshima K."/>
            <person name="Kim S.-W."/>
            <person name="Hattori M."/>
            <person name="Kamijo T."/>
            <person name="Ohta H."/>
        </authorList>
    </citation>
    <scope>NUCLEOTIDE SEQUENCE [LARGE SCALE GENOMIC DNA]</scope>
    <source>
        <strain evidence="8 9">C2-3</strain>
    </source>
</reference>
<dbReference type="Gene3D" id="1.20.1600.10">
    <property type="entry name" value="Outer membrane efflux proteins (OEP)"/>
    <property type="match status" value="1"/>
</dbReference>
<keyword evidence="5" id="KW-0812">Transmembrane</keyword>
<dbReference type="eggNOG" id="COG1538">
    <property type="taxonomic scope" value="Bacteria"/>
</dbReference>
<dbReference type="GO" id="GO:1990281">
    <property type="term" value="C:efflux pump complex"/>
    <property type="evidence" value="ECO:0007669"/>
    <property type="project" value="TreeGrafter"/>
</dbReference>
<accession>I0IMY7</accession>
<dbReference type="SUPFAM" id="SSF56954">
    <property type="entry name" value="Outer membrane efflux proteins (OEP)"/>
    <property type="match status" value="1"/>
</dbReference>
<dbReference type="InterPro" id="IPR028351">
    <property type="entry name" value="CyaE"/>
</dbReference>
<evidence type="ECO:0000256" key="3">
    <source>
        <dbReference type="ARBA" id="ARBA00022448"/>
    </source>
</evidence>